<dbReference type="InterPro" id="IPR036412">
    <property type="entry name" value="HAD-like_sf"/>
</dbReference>
<dbReference type="PANTHER" id="PTHR43611">
    <property type="entry name" value="ALPHA-D-GLUCOSE 1-PHOSPHATE PHOSPHATASE"/>
    <property type="match status" value="1"/>
</dbReference>
<dbReference type="InterPro" id="IPR023214">
    <property type="entry name" value="HAD_sf"/>
</dbReference>
<dbReference type="SUPFAM" id="SSF56784">
    <property type="entry name" value="HAD-like"/>
    <property type="match status" value="1"/>
</dbReference>
<dbReference type="RefSeq" id="WP_149890776.1">
    <property type="nucleotide sequence ID" value="NZ_JBHUFA010000001.1"/>
</dbReference>
<evidence type="ECO:0000313" key="2">
    <source>
        <dbReference type="Proteomes" id="UP001597327"/>
    </source>
</evidence>
<keyword evidence="1" id="KW-0378">Hydrolase</keyword>
<dbReference type="Proteomes" id="UP001597327">
    <property type="component" value="Unassembled WGS sequence"/>
</dbReference>
<dbReference type="Pfam" id="PF13419">
    <property type="entry name" value="HAD_2"/>
    <property type="match status" value="1"/>
</dbReference>
<dbReference type="EMBL" id="JBHUFA010000001">
    <property type="protein sequence ID" value="MFD1695492.1"/>
    <property type="molecule type" value="Genomic_DNA"/>
</dbReference>
<dbReference type="InterPro" id="IPR041492">
    <property type="entry name" value="HAD_2"/>
</dbReference>
<name>A0ABW4JUL9_9HYPH</name>
<reference evidence="2" key="1">
    <citation type="journal article" date="2019" name="Int. J. Syst. Evol. Microbiol.">
        <title>The Global Catalogue of Microorganisms (GCM) 10K type strain sequencing project: providing services to taxonomists for standard genome sequencing and annotation.</title>
        <authorList>
            <consortium name="The Broad Institute Genomics Platform"/>
            <consortium name="The Broad Institute Genome Sequencing Center for Infectious Disease"/>
            <person name="Wu L."/>
            <person name="Ma J."/>
        </authorList>
    </citation>
    <scope>NUCLEOTIDE SEQUENCE [LARGE SCALE GENOMIC DNA]</scope>
    <source>
        <strain evidence="2">JCM 3369</strain>
    </source>
</reference>
<evidence type="ECO:0000313" key="1">
    <source>
        <dbReference type="EMBL" id="MFD1695492.1"/>
    </source>
</evidence>
<dbReference type="InterPro" id="IPR006439">
    <property type="entry name" value="HAD-SF_hydro_IA"/>
</dbReference>
<dbReference type="SFLD" id="SFLDG01129">
    <property type="entry name" value="C1.5:_HAD__Beta-PGM__Phosphata"/>
    <property type="match status" value="1"/>
</dbReference>
<dbReference type="SFLD" id="SFLDS00003">
    <property type="entry name" value="Haloacid_Dehalogenase"/>
    <property type="match status" value="1"/>
</dbReference>
<dbReference type="NCBIfam" id="TIGR01509">
    <property type="entry name" value="HAD-SF-IA-v3"/>
    <property type="match status" value="1"/>
</dbReference>
<keyword evidence="2" id="KW-1185">Reference proteome</keyword>
<proteinExistence type="predicted"/>
<sequence>MSAPSASPVRNVVFDVGNVLIAWDPNHLYSRLIPDAAEREHFLTHVCSPAWNLEQDRGRSWAEAIDELSVQHPEKRELIEAYSSGWHDMVPGTIADTVVLLEDLKAAEVPLYAITNFSAEKWIEATGRFPFLGNSFIDTVVSAHERLLKPDPAIYHVLLERNGLVAEECVFIDDSPRNVEGARAVGMQAIHFTGPANLRAALAELGIRG</sequence>
<comment type="caution">
    <text evidence="1">The sequence shown here is derived from an EMBL/GenBank/DDBJ whole genome shotgun (WGS) entry which is preliminary data.</text>
</comment>
<dbReference type="CDD" id="cd02603">
    <property type="entry name" value="HAD_sEH-N_like"/>
    <property type="match status" value="1"/>
</dbReference>
<accession>A0ABW4JUL9</accession>
<dbReference type="InterPro" id="IPR023198">
    <property type="entry name" value="PGP-like_dom2"/>
</dbReference>
<gene>
    <name evidence="1" type="ORF">ACFSC7_08180</name>
</gene>
<dbReference type="GO" id="GO:0016787">
    <property type="term" value="F:hydrolase activity"/>
    <property type="evidence" value="ECO:0007669"/>
    <property type="project" value="UniProtKB-KW"/>
</dbReference>
<dbReference type="PANTHER" id="PTHR43611:SF3">
    <property type="entry name" value="FLAVIN MONONUCLEOTIDE HYDROLASE 1, CHLOROPLATIC"/>
    <property type="match status" value="1"/>
</dbReference>
<organism evidence="1 2">
    <name type="scientific">Roseibium aestuarii</name>
    <dbReference type="NCBI Taxonomy" id="2600299"/>
    <lineage>
        <taxon>Bacteria</taxon>
        <taxon>Pseudomonadati</taxon>
        <taxon>Pseudomonadota</taxon>
        <taxon>Alphaproteobacteria</taxon>
        <taxon>Hyphomicrobiales</taxon>
        <taxon>Stappiaceae</taxon>
        <taxon>Roseibium</taxon>
    </lineage>
</organism>
<protein>
    <submittedName>
        <fullName evidence="1">HAD family hydrolase</fullName>
    </submittedName>
</protein>
<dbReference type="PRINTS" id="PR00413">
    <property type="entry name" value="HADHALOGNASE"/>
</dbReference>
<dbReference type="Gene3D" id="1.10.150.240">
    <property type="entry name" value="Putative phosphatase, domain 2"/>
    <property type="match status" value="1"/>
</dbReference>
<dbReference type="Gene3D" id="3.40.50.1000">
    <property type="entry name" value="HAD superfamily/HAD-like"/>
    <property type="match status" value="1"/>
</dbReference>